<keyword evidence="1" id="KW-0812">Transmembrane</keyword>
<dbReference type="AlphaFoldDB" id="A0A2S9XAW6"/>
<name>A0A2S9XAW6_9BACT</name>
<evidence type="ECO:0000256" key="1">
    <source>
        <dbReference type="SAM" id="Phobius"/>
    </source>
</evidence>
<proteinExistence type="predicted"/>
<evidence type="ECO:0000313" key="2">
    <source>
        <dbReference type="EMBL" id="PRP90002.1"/>
    </source>
</evidence>
<dbReference type="RefSeq" id="WP_146156438.1">
    <property type="nucleotide sequence ID" value="NZ_PVNK01000307.1"/>
</dbReference>
<accession>A0A2S9XAW6</accession>
<dbReference type="EMBL" id="PVNK01000307">
    <property type="protein sequence ID" value="PRP90002.1"/>
    <property type="molecule type" value="Genomic_DNA"/>
</dbReference>
<feature type="transmembrane region" description="Helical" evidence="1">
    <location>
        <begin position="20"/>
        <end position="40"/>
    </location>
</feature>
<organism evidence="2 3">
    <name type="scientific">Enhygromyxa salina</name>
    <dbReference type="NCBI Taxonomy" id="215803"/>
    <lineage>
        <taxon>Bacteria</taxon>
        <taxon>Pseudomonadati</taxon>
        <taxon>Myxococcota</taxon>
        <taxon>Polyangia</taxon>
        <taxon>Nannocystales</taxon>
        <taxon>Nannocystaceae</taxon>
        <taxon>Enhygromyxa</taxon>
    </lineage>
</organism>
<evidence type="ECO:0000313" key="3">
    <source>
        <dbReference type="Proteomes" id="UP000237968"/>
    </source>
</evidence>
<dbReference type="Proteomes" id="UP000237968">
    <property type="component" value="Unassembled WGS sequence"/>
</dbReference>
<comment type="caution">
    <text evidence="2">The sequence shown here is derived from an EMBL/GenBank/DDBJ whole genome shotgun (WGS) entry which is preliminary data.</text>
</comment>
<keyword evidence="3" id="KW-1185">Reference proteome</keyword>
<keyword evidence="1" id="KW-1133">Transmembrane helix</keyword>
<reference evidence="2 3" key="1">
    <citation type="submission" date="2018-03" db="EMBL/GenBank/DDBJ databases">
        <title>Draft Genome Sequences of the Obligatory Marine Myxobacteria Enhygromyxa salina SWB005.</title>
        <authorList>
            <person name="Poehlein A."/>
            <person name="Moghaddam J.A."/>
            <person name="Harms H."/>
            <person name="Alanjari M."/>
            <person name="Koenig G.M."/>
            <person name="Daniel R."/>
            <person name="Schaeberle T.F."/>
        </authorList>
    </citation>
    <scope>NUCLEOTIDE SEQUENCE [LARGE SCALE GENOMIC DNA]</scope>
    <source>
        <strain evidence="2 3">SWB005</strain>
    </source>
</reference>
<feature type="transmembrane region" description="Helical" evidence="1">
    <location>
        <begin position="67"/>
        <end position="87"/>
    </location>
</feature>
<dbReference type="OrthoDB" id="5510870at2"/>
<protein>
    <submittedName>
        <fullName evidence="2">Uncharacterized protein</fullName>
    </submittedName>
</protein>
<gene>
    <name evidence="2" type="ORF">ENSA5_68830</name>
</gene>
<feature type="transmembrane region" description="Helical" evidence="1">
    <location>
        <begin position="99"/>
        <end position="119"/>
    </location>
</feature>
<sequence>MSDTDTDTGPGETKRKMGMFAGFWLLVGLACLGVTVLSAVNTAFDLNLALATRGSPGTPLPSHWEEVGGLAAGSILLIGLSLFGSKVANMFRDAKGKPALRVGILVGALALLLMVGRGLQVMALTMTYGSMLAYYCTDVGSIEDVEDELDGATPEALDRCLDRTAQWDRHDLLDTIIGAGANFKDETSEHRSCVLTSDVSLEYVNKALELGATPGNCGDTLAVIQRKVLTAQPGSDEETAQIVQALLDAGWSADATDEDNPKHALAIAREDGLGATAAVLEAAGASEEG</sequence>
<keyword evidence="1" id="KW-0472">Membrane</keyword>